<organism evidence="2 3">
    <name type="scientific">Lithohypha guttulata</name>
    <dbReference type="NCBI Taxonomy" id="1690604"/>
    <lineage>
        <taxon>Eukaryota</taxon>
        <taxon>Fungi</taxon>
        <taxon>Dikarya</taxon>
        <taxon>Ascomycota</taxon>
        <taxon>Pezizomycotina</taxon>
        <taxon>Eurotiomycetes</taxon>
        <taxon>Chaetothyriomycetidae</taxon>
        <taxon>Chaetothyriales</taxon>
        <taxon>Trichomeriaceae</taxon>
        <taxon>Lithohypha</taxon>
    </lineage>
</organism>
<accession>A0ABR0KN43</accession>
<feature type="compositionally biased region" description="Polar residues" evidence="1">
    <location>
        <begin position="396"/>
        <end position="407"/>
    </location>
</feature>
<protein>
    <submittedName>
        <fullName evidence="2">Uncharacterized protein</fullName>
    </submittedName>
</protein>
<proteinExistence type="predicted"/>
<feature type="compositionally biased region" description="Polar residues" evidence="1">
    <location>
        <begin position="97"/>
        <end position="113"/>
    </location>
</feature>
<name>A0ABR0KN43_9EURO</name>
<feature type="compositionally biased region" description="Basic and acidic residues" evidence="1">
    <location>
        <begin position="79"/>
        <end position="93"/>
    </location>
</feature>
<feature type="compositionally biased region" description="Polar residues" evidence="1">
    <location>
        <begin position="289"/>
        <end position="310"/>
    </location>
</feature>
<feature type="compositionally biased region" description="Low complexity" evidence="1">
    <location>
        <begin position="451"/>
        <end position="463"/>
    </location>
</feature>
<feature type="compositionally biased region" description="Basic and acidic residues" evidence="1">
    <location>
        <begin position="254"/>
        <end position="286"/>
    </location>
</feature>
<feature type="region of interest" description="Disordered" evidence="1">
    <location>
        <begin position="159"/>
        <end position="493"/>
    </location>
</feature>
<dbReference type="Proteomes" id="UP001345013">
    <property type="component" value="Unassembled WGS sequence"/>
</dbReference>
<feature type="region of interest" description="Disordered" evidence="1">
    <location>
        <begin position="1"/>
        <end position="124"/>
    </location>
</feature>
<dbReference type="EMBL" id="JAVRRG010000004">
    <property type="protein sequence ID" value="KAK5101468.1"/>
    <property type="molecule type" value="Genomic_DNA"/>
</dbReference>
<feature type="compositionally biased region" description="Basic and acidic residues" evidence="1">
    <location>
        <begin position="14"/>
        <end position="34"/>
    </location>
</feature>
<gene>
    <name evidence="2" type="ORF">LTR24_000524</name>
</gene>
<evidence type="ECO:0000256" key="1">
    <source>
        <dbReference type="SAM" id="MobiDB-lite"/>
    </source>
</evidence>
<feature type="compositionally biased region" description="Low complexity" evidence="1">
    <location>
        <begin position="219"/>
        <end position="241"/>
    </location>
</feature>
<evidence type="ECO:0000313" key="2">
    <source>
        <dbReference type="EMBL" id="KAK5101468.1"/>
    </source>
</evidence>
<feature type="compositionally biased region" description="Basic and acidic residues" evidence="1">
    <location>
        <begin position="114"/>
        <end position="124"/>
    </location>
</feature>
<keyword evidence="3" id="KW-1185">Reference proteome</keyword>
<sequence>MAENPMTPPSRKRSREDTEQETPSKKARFDRDARVTTADPRTKAHTAIPACDKANTTGEPPRETSKVQVGEPSSPGSTKNDKVKLPKQHRDAFVDSEPSNRGNIIPDTTATKVTSKEASDKVRLDPRRKTLKKLATPEELLELDTEEGINRVAQKYLASAASKKRKLDHDVEDSSPRELGRATKKQRTADRSAAKILPRGKNRQPPSPKASKKAQTPRSSSTISTASATSSGPSSASIASAKPARKGLTTLQEAHQKVQAEQAEKAEKAAEKETAEPEVSKNKVYDADSSGSRYGGITSTQQQLKPTTSAPAPAAVQASGPPIRKQPYPPPKKKLDFYTNRVPLTAEQLTKADLKRAGERLTRPSREPTAYSRRQAAERRKQVNEALMPESKRKQPLSSASGSSNQKPLLPAKTDRKARQKSPASETDDESIENRPITSPARPAPARKESASSSGSQTSSTGAFKKPDSRLEALRRKYSASVSDDNLPSRRSS</sequence>
<feature type="compositionally biased region" description="Polar residues" evidence="1">
    <location>
        <begin position="480"/>
        <end position="493"/>
    </location>
</feature>
<comment type="caution">
    <text evidence="2">The sequence shown here is derived from an EMBL/GenBank/DDBJ whole genome shotgun (WGS) entry which is preliminary data.</text>
</comment>
<feature type="compositionally biased region" description="Basic and acidic residues" evidence="1">
    <location>
        <begin position="350"/>
        <end position="366"/>
    </location>
</feature>
<feature type="compositionally biased region" description="Basic and acidic residues" evidence="1">
    <location>
        <begin position="465"/>
        <end position="475"/>
    </location>
</feature>
<reference evidence="2 3" key="1">
    <citation type="submission" date="2023-08" db="EMBL/GenBank/DDBJ databases">
        <title>Black Yeasts Isolated from many extreme environments.</title>
        <authorList>
            <person name="Coleine C."/>
            <person name="Stajich J.E."/>
            <person name="Selbmann L."/>
        </authorList>
    </citation>
    <scope>NUCLEOTIDE SEQUENCE [LARGE SCALE GENOMIC DNA]</scope>
    <source>
        <strain evidence="2 3">CCFEE 5885</strain>
    </source>
</reference>
<feature type="compositionally biased region" description="Basic and acidic residues" evidence="1">
    <location>
        <begin position="167"/>
        <end position="193"/>
    </location>
</feature>
<evidence type="ECO:0000313" key="3">
    <source>
        <dbReference type="Proteomes" id="UP001345013"/>
    </source>
</evidence>